<evidence type="ECO:0000256" key="9">
    <source>
        <dbReference type="SAM" id="Phobius"/>
    </source>
</evidence>
<dbReference type="Pfam" id="PF00664">
    <property type="entry name" value="ABC_membrane"/>
    <property type="match status" value="2"/>
</dbReference>
<accession>A0A8K0WWD2</accession>
<dbReference type="InterPro" id="IPR036640">
    <property type="entry name" value="ABC1_TM_sf"/>
</dbReference>
<feature type="transmembrane region" description="Helical" evidence="9">
    <location>
        <begin position="380"/>
        <end position="399"/>
    </location>
</feature>
<keyword evidence="5" id="KW-0547">Nucleotide-binding</keyword>
<keyword evidence="2" id="KW-0813">Transport</keyword>
<evidence type="ECO:0000256" key="5">
    <source>
        <dbReference type="ARBA" id="ARBA00022741"/>
    </source>
</evidence>
<keyword evidence="7 9" id="KW-1133">Transmembrane helix</keyword>
<keyword evidence="4" id="KW-0677">Repeat</keyword>
<evidence type="ECO:0000256" key="2">
    <source>
        <dbReference type="ARBA" id="ARBA00022448"/>
    </source>
</evidence>
<feature type="domain" description="ABC transmembrane type-1" evidence="11">
    <location>
        <begin position="839"/>
        <end position="1118"/>
    </location>
</feature>
<feature type="transmembrane region" description="Helical" evidence="9">
    <location>
        <begin position="828"/>
        <end position="854"/>
    </location>
</feature>
<dbReference type="InterPro" id="IPR027417">
    <property type="entry name" value="P-loop_NTPase"/>
</dbReference>
<feature type="transmembrane region" description="Helical" evidence="9">
    <location>
        <begin position="228"/>
        <end position="247"/>
    </location>
</feature>
<evidence type="ECO:0000256" key="6">
    <source>
        <dbReference type="ARBA" id="ARBA00022840"/>
    </source>
</evidence>
<dbReference type="PANTHER" id="PTHR24223:SF356">
    <property type="entry name" value="ATP-BINDING CASSETTE TRANSPORTER ABC4"/>
    <property type="match status" value="1"/>
</dbReference>
<evidence type="ECO:0000259" key="11">
    <source>
        <dbReference type="PROSITE" id="PS50929"/>
    </source>
</evidence>
<feature type="domain" description="ABC transporter" evidence="10">
    <location>
        <begin position="548"/>
        <end position="771"/>
    </location>
</feature>
<dbReference type="GO" id="GO:0140359">
    <property type="term" value="F:ABC-type transporter activity"/>
    <property type="evidence" value="ECO:0007669"/>
    <property type="project" value="InterPro"/>
</dbReference>
<dbReference type="PANTHER" id="PTHR24223">
    <property type="entry name" value="ATP-BINDING CASSETTE SUB-FAMILY C"/>
    <property type="match status" value="1"/>
</dbReference>
<feature type="transmembrane region" description="Helical" evidence="9">
    <location>
        <begin position="1068"/>
        <end position="1097"/>
    </location>
</feature>
<keyword evidence="12" id="KW-0378">Hydrolase</keyword>
<dbReference type="SUPFAM" id="SSF90123">
    <property type="entry name" value="ABC transporter transmembrane region"/>
    <property type="match status" value="2"/>
</dbReference>
<dbReference type="FunFam" id="3.40.50.300:FF:000838">
    <property type="entry name" value="ABC multidrug transporter (Eurofung)"/>
    <property type="match status" value="1"/>
</dbReference>
<keyword evidence="8 9" id="KW-0472">Membrane</keyword>
<comment type="subcellular location">
    <subcellularLocation>
        <location evidence="1">Membrane</location>
        <topology evidence="1">Multi-pass membrane protein</topology>
    </subcellularLocation>
</comment>
<feature type="transmembrane region" description="Helical" evidence="9">
    <location>
        <begin position="52"/>
        <end position="71"/>
    </location>
</feature>
<dbReference type="EMBL" id="JAGPNK010000001">
    <property type="protein sequence ID" value="KAH7328050.1"/>
    <property type="molecule type" value="Genomic_DNA"/>
</dbReference>
<feature type="transmembrane region" description="Helical" evidence="9">
    <location>
        <begin position="83"/>
        <end position="101"/>
    </location>
</feature>
<dbReference type="Proteomes" id="UP000813444">
    <property type="component" value="Unassembled WGS sequence"/>
</dbReference>
<organism evidence="12 13">
    <name type="scientific">Stachybotrys elegans</name>
    <dbReference type="NCBI Taxonomy" id="80388"/>
    <lineage>
        <taxon>Eukaryota</taxon>
        <taxon>Fungi</taxon>
        <taxon>Dikarya</taxon>
        <taxon>Ascomycota</taxon>
        <taxon>Pezizomycotina</taxon>
        <taxon>Sordariomycetes</taxon>
        <taxon>Hypocreomycetidae</taxon>
        <taxon>Hypocreales</taxon>
        <taxon>Stachybotryaceae</taxon>
        <taxon>Stachybotrys</taxon>
    </lineage>
</organism>
<gene>
    <name evidence="12" type="ORF">B0I35DRAFT_345162</name>
</gene>
<evidence type="ECO:0000313" key="12">
    <source>
        <dbReference type="EMBL" id="KAH7328050.1"/>
    </source>
</evidence>
<name>A0A8K0WWD2_9HYPO</name>
<dbReference type="Gene3D" id="1.20.1560.10">
    <property type="entry name" value="ABC transporter type 1, transmembrane domain"/>
    <property type="match status" value="2"/>
</dbReference>
<dbReference type="CDD" id="cd03244">
    <property type="entry name" value="ABCC_MRP_domain2"/>
    <property type="match status" value="1"/>
</dbReference>
<comment type="caution">
    <text evidence="12">The sequence shown here is derived from an EMBL/GenBank/DDBJ whole genome shotgun (WGS) entry which is preliminary data.</text>
</comment>
<dbReference type="GO" id="GO:0005737">
    <property type="term" value="C:cytoplasm"/>
    <property type="evidence" value="ECO:0007669"/>
    <property type="project" value="UniProtKB-ARBA"/>
</dbReference>
<dbReference type="CDD" id="cd03250">
    <property type="entry name" value="ABCC_MRP_domain1"/>
    <property type="match status" value="1"/>
</dbReference>
<dbReference type="SUPFAM" id="SSF52540">
    <property type="entry name" value="P-loop containing nucleoside triphosphate hydrolases"/>
    <property type="match status" value="2"/>
</dbReference>
<dbReference type="PROSITE" id="PS00211">
    <property type="entry name" value="ABC_TRANSPORTER_1"/>
    <property type="match status" value="2"/>
</dbReference>
<protein>
    <submittedName>
        <fullName evidence="12">P-loop containing nucleoside triphosphate hydrolase protein</fullName>
    </submittedName>
</protein>
<feature type="domain" description="ABC transporter" evidence="10">
    <location>
        <begin position="1170"/>
        <end position="1414"/>
    </location>
</feature>
<dbReference type="CDD" id="cd18596">
    <property type="entry name" value="ABC_6TM_VMR1_D1_like"/>
    <property type="match status" value="1"/>
</dbReference>
<evidence type="ECO:0000256" key="3">
    <source>
        <dbReference type="ARBA" id="ARBA00022692"/>
    </source>
</evidence>
<evidence type="ECO:0000256" key="7">
    <source>
        <dbReference type="ARBA" id="ARBA00022989"/>
    </source>
</evidence>
<dbReference type="GO" id="GO:0005524">
    <property type="term" value="F:ATP binding"/>
    <property type="evidence" value="ECO:0007669"/>
    <property type="project" value="UniProtKB-KW"/>
</dbReference>
<dbReference type="InterPro" id="IPR017871">
    <property type="entry name" value="ABC_transporter-like_CS"/>
</dbReference>
<dbReference type="InterPro" id="IPR011527">
    <property type="entry name" value="ABC1_TM_dom"/>
</dbReference>
<dbReference type="OrthoDB" id="6500128at2759"/>
<evidence type="ECO:0000256" key="8">
    <source>
        <dbReference type="ARBA" id="ARBA00023136"/>
    </source>
</evidence>
<dbReference type="Gene3D" id="3.40.50.300">
    <property type="entry name" value="P-loop containing nucleotide triphosphate hydrolases"/>
    <property type="match status" value="2"/>
</dbReference>
<dbReference type="InterPro" id="IPR003439">
    <property type="entry name" value="ABC_transporter-like_ATP-bd"/>
</dbReference>
<evidence type="ECO:0000256" key="1">
    <source>
        <dbReference type="ARBA" id="ARBA00004141"/>
    </source>
</evidence>
<reference evidence="12" key="1">
    <citation type="journal article" date="2021" name="Nat. Commun.">
        <title>Genetic determinants of endophytism in the Arabidopsis root mycobiome.</title>
        <authorList>
            <person name="Mesny F."/>
            <person name="Miyauchi S."/>
            <person name="Thiergart T."/>
            <person name="Pickel B."/>
            <person name="Atanasova L."/>
            <person name="Karlsson M."/>
            <person name="Huettel B."/>
            <person name="Barry K.W."/>
            <person name="Haridas S."/>
            <person name="Chen C."/>
            <person name="Bauer D."/>
            <person name="Andreopoulos W."/>
            <person name="Pangilinan J."/>
            <person name="LaButti K."/>
            <person name="Riley R."/>
            <person name="Lipzen A."/>
            <person name="Clum A."/>
            <person name="Drula E."/>
            <person name="Henrissat B."/>
            <person name="Kohler A."/>
            <person name="Grigoriev I.V."/>
            <person name="Martin F.M."/>
            <person name="Hacquard S."/>
        </authorList>
    </citation>
    <scope>NUCLEOTIDE SEQUENCE</scope>
    <source>
        <strain evidence="12">MPI-CAGE-CH-0235</strain>
    </source>
</reference>
<feature type="transmembrane region" description="Helical" evidence="9">
    <location>
        <begin position="976"/>
        <end position="995"/>
    </location>
</feature>
<evidence type="ECO:0000259" key="10">
    <source>
        <dbReference type="PROSITE" id="PS50893"/>
    </source>
</evidence>
<feature type="transmembrane region" description="Helical" evidence="9">
    <location>
        <begin position="356"/>
        <end position="374"/>
    </location>
</feature>
<dbReference type="FunFam" id="1.20.1560.10:FF:000013">
    <property type="entry name" value="ABC transporter C family member 2"/>
    <property type="match status" value="1"/>
</dbReference>
<dbReference type="GO" id="GO:0016020">
    <property type="term" value="C:membrane"/>
    <property type="evidence" value="ECO:0007669"/>
    <property type="project" value="UniProtKB-SubCell"/>
</dbReference>
<evidence type="ECO:0000313" key="13">
    <source>
        <dbReference type="Proteomes" id="UP000813444"/>
    </source>
</evidence>
<sequence>MAFILSTSQKQDVSFKSRAFPIRWPYEVLSQAARIAALVSVNMAFLRGSTNLLNVLALVYAFAIGLLRLVSRPRRRRMILGQVNYVLTAILLLLLVAQTLPCIQTGVTCGCDSSIAAAIASLAAAFLIAITTPTEWIPPNTNIDIPGWAAEHEAPALEETCSWIDYYCTYNWLDPILWKGIRNKLDMSGIPRLAWYDEPMYLLRQLQRARSIHQKTLFTVIRYQWKELTIMAIMSMAAFAVENISPYAMYRLLDHISDPAAAVYQPWVWLALMFFGPLVRSVLYQQYVFTSTRLVVRIRAGMTQELYHRALESMELDESHFHAEDSPGLTHKSTAAGRLANLMASDIQSIFRARDVIQVFIGVPVGTAISLFGMYRMLGWPSLVGTAVLLIGAPITIWLGQLQFRAQKKVRQAQDSRISLVTEYLASIRAIKYFAWEDAITAKIVDSRSVEQNQLWQVSLMSALMSQITQVFPYLSLLVMFGLHVALRGSLDASMAFTTVVLVKNIRRNLVQASTVGRSIAAAVVSLRRLDDYFGNTVPLTRYPKGPLRIQGASFRRSKKAVFTLEDVSLEFAQGGLNVISGPSGSGKTTLLLSILGETYLEKGSVTRPDDVAYASQSAWLQNDTIRANILFGSAMEKARYDRVVKACCLLVDFKELPNGDNTIVGENGTSLSGGQKARVALARALYSKAPLLLLDDIFSALDAKTSAGVWKYCFCGDLLRGRTTVLVTQVPWITDQADLSIILDRGRVQEVDPHIGVVRQPIEIAQVLGGGGDDDDEGDAVAEPTLQANGDPLNDEAKVANHDKPKDIVSQEAKASGKLGRFASLQYMAYFGHPAIGFGCILFMVTTNVFFFGNGLWLSEWVEAYSHEGYVDVAYYMGIYSLICVIEILTWGCSIILFEWGAWRAAKKLHNDFIHAIMSVSLSWFKVIPIGRITNRFSGDMTSIDSMLGSMLRACVDAILSLLFRLAAVSTIMPIFMVPAFFTCLFGVVIGEIYTRAAVIAKRMTSSAQSPIFSQYGDTLAGLSIIRARAGIPQEFMLELASKLRVWAAVQQTSFNLNRWVAIRVDLVTALVALCAGIIALSQTGYISAALVGFSLSNSNSLNKSILYLVRAMNDWEVEIQSFHRVKEYVKLEPEEKNDEPFPEQGEDNEYVDDESQVIPSDWPRSGDIEFRNVTIRYDMDGPDILTDVNLKFKAGERVAVVGRTGSGKSTLVLSLLRFTHVVSGQILYDGIDITKIPRGRLRESLTIIPQEAVLFNGSVQTNLDPTGLVSEEKLLRALDNCRGIASFSDDTPDFAETISLASEVDARGENFSHGQRQVLSLCRALIRQSKLMLLDEATASMDYETDRGIQQVLRDELAVAGGGRTLVTIAHRLRTIIDYDSVIVMSAGRVVECGSPQDLYHAKGQFYDMVQHSGEVEVLQQVLDSSSEEGRQ</sequence>
<feature type="transmembrane region" description="Helical" evidence="9">
    <location>
        <begin position="874"/>
        <end position="899"/>
    </location>
</feature>
<dbReference type="SMART" id="SM00382">
    <property type="entry name" value="AAA"/>
    <property type="match status" value="2"/>
</dbReference>
<dbReference type="Pfam" id="PF00005">
    <property type="entry name" value="ABC_tran"/>
    <property type="match status" value="2"/>
</dbReference>
<evidence type="ECO:0000256" key="4">
    <source>
        <dbReference type="ARBA" id="ARBA00022737"/>
    </source>
</evidence>
<dbReference type="InterPro" id="IPR003593">
    <property type="entry name" value="AAA+_ATPase"/>
</dbReference>
<feature type="transmembrane region" description="Helical" evidence="9">
    <location>
        <begin position="113"/>
        <end position="130"/>
    </location>
</feature>
<feature type="transmembrane region" description="Helical" evidence="9">
    <location>
        <begin position="267"/>
        <end position="289"/>
    </location>
</feature>
<dbReference type="PROSITE" id="PS50929">
    <property type="entry name" value="ABC_TM1F"/>
    <property type="match status" value="2"/>
</dbReference>
<feature type="domain" description="ABC transmembrane type-1" evidence="11">
    <location>
        <begin position="230"/>
        <end position="522"/>
    </location>
</feature>
<keyword evidence="6" id="KW-0067">ATP-binding</keyword>
<keyword evidence="3 9" id="KW-0812">Transmembrane</keyword>
<dbReference type="InterPro" id="IPR050173">
    <property type="entry name" value="ABC_transporter_C-like"/>
</dbReference>
<dbReference type="PROSITE" id="PS50893">
    <property type="entry name" value="ABC_TRANSPORTER_2"/>
    <property type="match status" value="2"/>
</dbReference>
<dbReference type="CDD" id="cd18604">
    <property type="entry name" value="ABC_6TM_VMR1_D2_like"/>
    <property type="match status" value="1"/>
</dbReference>
<dbReference type="GO" id="GO:0016887">
    <property type="term" value="F:ATP hydrolysis activity"/>
    <property type="evidence" value="ECO:0007669"/>
    <property type="project" value="InterPro"/>
</dbReference>
<keyword evidence="13" id="KW-1185">Reference proteome</keyword>
<proteinExistence type="predicted"/>